<feature type="region of interest" description="Disordered" evidence="6">
    <location>
        <begin position="1"/>
        <end position="23"/>
    </location>
</feature>
<dbReference type="CDD" id="cd17335">
    <property type="entry name" value="MFS_MFSD6"/>
    <property type="match status" value="1"/>
</dbReference>
<feature type="transmembrane region" description="Helical" evidence="7">
    <location>
        <begin position="369"/>
        <end position="388"/>
    </location>
</feature>
<keyword evidence="10" id="KW-1185">Reference proteome</keyword>
<feature type="transmembrane region" description="Helical" evidence="7">
    <location>
        <begin position="219"/>
        <end position="236"/>
    </location>
</feature>
<organism evidence="9 10">
    <name type="scientific">Magallana gigas</name>
    <name type="common">Pacific oyster</name>
    <name type="synonym">Crassostrea gigas</name>
    <dbReference type="NCBI Taxonomy" id="29159"/>
    <lineage>
        <taxon>Eukaryota</taxon>
        <taxon>Metazoa</taxon>
        <taxon>Spiralia</taxon>
        <taxon>Lophotrochozoa</taxon>
        <taxon>Mollusca</taxon>
        <taxon>Bivalvia</taxon>
        <taxon>Autobranchia</taxon>
        <taxon>Pteriomorphia</taxon>
        <taxon>Ostreida</taxon>
        <taxon>Ostreoidea</taxon>
        <taxon>Ostreidae</taxon>
        <taxon>Magallana</taxon>
    </lineage>
</organism>
<dbReference type="EnsemblMetazoa" id="G5657.3">
    <property type="protein sequence ID" value="G5657.3:cds"/>
    <property type="gene ID" value="G5657"/>
</dbReference>
<proteinExistence type="inferred from homology"/>
<dbReference type="PANTHER" id="PTHR16172:SF2">
    <property type="entry name" value="MAJOR FACILITATOR SUPERFAMILY DOMAIN-CONTAINING PROTEIN 6"/>
    <property type="match status" value="1"/>
</dbReference>
<evidence type="ECO:0000256" key="4">
    <source>
        <dbReference type="ARBA" id="ARBA00022989"/>
    </source>
</evidence>
<dbReference type="SUPFAM" id="SSF103473">
    <property type="entry name" value="MFS general substrate transporter"/>
    <property type="match status" value="1"/>
</dbReference>
<feature type="transmembrane region" description="Helical" evidence="7">
    <location>
        <begin position="38"/>
        <end position="58"/>
    </location>
</feature>
<evidence type="ECO:0000313" key="10">
    <source>
        <dbReference type="Proteomes" id="UP000005408"/>
    </source>
</evidence>
<keyword evidence="5 7" id="KW-0472">Membrane</keyword>
<evidence type="ECO:0000256" key="6">
    <source>
        <dbReference type="SAM" id="MobiDB-lite"/>
    </source>
</evidence>
<dbReference type="EnsemblMetazoa" id="G5657.2">
    <property type="protein sequence ID" value="G5657.2:cds"/>
    <property type="gene ID" value="G5657"/>
</dbReference>
<dbReference type="Proteomes" id="UP000005408">
    <property type="component" value="Unassembled WGS sequence"/>
</dbReference>
<feature type="transmembrane region" description="Helical" evidence="7">
    <location>
        <begin position="434"/>
        <end position="453"/>
    </location>
</feature>
<evidence type="ECO:0000256" key="1">
    <source>
        <dbReference type="ARBA" id="ARBA00004141"/>
    </source>
</evidence>
<feature type="transmembrane region" description="Helical" evidence="7">
    <location>
        <begin position="305"/>
        <end position="326"/>
    </location>
</feature>
<keyword evidence="3 7" id="KW-0812">Transmembrane</keyword>
<feature type="domain" description="Major facilitator superfamily associated" evidence="8">
    <location>
        <begin position="36"/>
        <end position="461"/>
    </location>
</feature>
<protein>
    <recommendedName>
        <fullName evidence="8">Major facilitator superfamily associated domain-containing protein</fullName>
    </recommendedName>
</protein>
<name>A0A8W8NG66_MAGGI</name>
<dbReference type="AlphaFoldDB" id="A0A8W8NG66"/>
<comment type="similarity">
    <text evidence="2">Belongs to the major facilitator superfamily. MFSD6 family.</text>
</comment>
<dbReference type="GO" id="GO:0005886">
    <property type="term" value="C:plasma membrane"/>
    <property type="evidence" value="ECO:0007669"/>
    <property type="project" value="TreeGrafter"/>
</dbReference>
<feature type="transmembrane region" description="Helical" evidence="7">
    <location>
        <begin position="98"/>
        <end position="117"/>
    </location>
</feature>
<dbReference type="OrthoDB" id="5989317at2759"/>
<feature type="transmembrane region" description="Helical" evidence="7">
    <location>
        <begin position="172"/>
        <end position="189"/>
    </location>
</feature>
<evidence type="ECO:0000256" key="2">
    <source>
        <dbReference type="ARBA" id="ARBA00005241"/>
    </source>
</evidence>
<evidence type="ECO:0000259" key="8">
    <source>
        <dbReference type="Pfam" id="PF12832"/>
    </source>
</evidence>
<dbReference type="PANTHER" id="PTHR16172">
    <property type="entry name" value="MAJOR FACILITATOR SUPERFAMILY DOMAIN-CONTAINING PROTEIN 6-LIKE"/>
    <property type="match status" value="1"/>
</dbReference>
<dbReference type="InterPro" id="IPR036259">
    <property type="entry name" value="MFS_trans_sf"/>
</dbReference>
<evidence type="ECO:0000256" key="5">
    <source>
        <dbReference type="ARBA" id="ARBA00023136"/>
    </source>
</evidence>
<accession>A0A8W8NG66</accession>
<comment type="subcellular location">
    <subcellularLocation>
        <location evidence="1">Membrane</location>
        <topology evidence="1">Multi-pass membrane protein</topology>
    </subcellularLocation>
</comment>
<feature type="transmembrane region" description="Helical" evidence="7">
    <location>
        <begin position="338"/>
        <end position="362"/>
    </location>
</feature>
<dbReference type="OMA" id="VYYKQIG"/>
<evidence type="ECO:0000313" key="9">
    <source>
        <dbReference type="EnsemblMetazoa" id="G5657.2:cds"/>
    </source>
</evidence>
<feature type="transmembrane region" description="Helical" evidence="7">
    <location>
        <begin position="459"/>
        <end position="478"/>
    </location>
</feature>
<evidence type="ECO:0000256" key="3">
    <source>
        <dbReference type="ARBA" id="ARBA00022692"/>
    </source>
</evidence>
<dbReference type="InterPro" id="IPR024989">
    <property type="entry name" value="MFS_assoc_dom"/>
</dbReference>
<dbReference type="Gene3D" id="1.20.1250.20">
    <property type="entry name" value="MFS general substrate transporter like domains"/>
    <property type="match status" value="3"/>
</dbReference>
<evidence type="ECO:0000256" key="7">
    <source>
        <dbReference type="SAM" id="Phobius"/>
    </source>
</evidence>
<feature type="transmembrane region" description="Helical" evidence="7">
    <location>
        <begin position="256"/>
        <end position="275"/>
    </location>
</feature>
<feature type="transmembrane region" description="Helical" evidence="7">
    <location>
        <begin position="400"/>
        <end position="422"/>
    </location>
</feature>
<dbReference type="InterPro" id="IPR051717">
    <property type="entry name" value="MFS_MFSD6"/>
</dbReference>
<keyword evidence="4 7" id="KW-1133">Transmembrane helix</keyword>
<dbReference type="Pfam" id="PF12832">
    <property type="entry name" value="MFS_1_like"/>
    <property type="match status" value="1"/>
</dbReference>
<reference evidence="9" key="1">
    <citation type="submission" date="2022-08" db="UniProtKB">
        <authorList>
            <consortium name="EnsemblMetazoa"/>
        </authorList>
    </citation>
    <scope>IDENTIFICATION</scope>
    <source>
        <strain evidence="9">05x7-T-G4-1.051#20</strain>
    </source>
</reference>
<sequence length="512" mass="56798">MEEERETVVSKKANPAQGSSTAKRSCCTFEPDLLPFKLFYFAFFGAIGAVFPFMSLYLKQLGFSPREIGLFAGVRPILGFCSGPLWGSCADRWRMRKYLLVISTVGWVAFIMGIGFVTPPRKVEDKCQSVGLNQSENMPVARNRVLTIEEALPDSYAKLLENRGWMFDKEDLHRAFIIVFVLIVFGELVQSPTSSLADSGCLEHLGRENMDKYGCQRSWGSLGFGALSILAGGVVALERYTVIICGVSIQMSDYRICFYFFAGSMVFTMIAALMYKFPKQEEDKTNGKPIPAVMGTFKLFCSPHYASWLFVAFFMGVSNGVIWGFLYWHLENLGASQFLVGLGSVISCTSEAVMFFGIFYIFRHFSHATLMAVGLVGYIFRFCVFASVTNPWLVLPVEVFQGFTSAGVWSALTAYMCAVVPPDNLATMQGILHGVYWGLGSGCGSLIGGFLVQKFGAPMTFWIFACASAVNLFIFLIAQKFTKGHVDANGYEEIISFNRKKSGDEIPVDKLH</sequence>